<sequence length="348" mass="39016">MSQIDGPKLRGAVVGAGYFSQFHFDSWKRIPGVDLVAVCDSNPAAAERAAKTYGVEGIYTDHAAMLEQVRPDFVDIVTRPDTHFTLVDDCARAGVAIICQKPLAPTVAEARQIVDIADRAGVRFMVHENFRFQPWYREIKSLLDSGVVGQNVHTITHRNRMGDGWGDDAYLARQPYFQTMKQFLIFEAGIHTIDTFRYLAGEIDRVWCMHRKLNPVIAGEDTAIGIFQFRHSGVGVYDANRFNESTAENPRYTFGDLLVECDGGTIRLYDDARITVQELGQPETPHAYQPSRHGFAGDCVHQTQLHFVRGLRSGDAFETDGASYLRSIAVQEAMYRSAETMMWESPSP</sequence>
<dbReference type="GO" id="GO:0000166">
    <property type="term" value="F:nucleotide binding"/>
    <property type="evidence" value="ECO:0007669"/>
    <property type="project" value="InterPro"/>
</dbReference>
<evidence type="ECO:0000259" key="1">
    <source>
        <dbReference type="Pfam" id="PF01408"/>
    </source>
</evidence>
<dbReference type="Gene3D" id="3.30.360.10">
    <property type="entry name" value="Dihydrodipicolinate Reductase, domain 2"/>
    <property type="match status" value="1"/>
</dbReference>
<keyword evidence="4" id="KW-1185">Reference proteome</keyword>
<dbReference type="SUPFAM" id="SSF51735">
    <property type="entry name" value="NAD(P)-binding Rossmann-fold domains"/>
    <property type="match status" value="1"/>
</dbReference>
<dbReference type="Pfam" id="PF01408">
    <property type="entry name" value="GFO_IDH_MocA"/>
    <property type="match status" value="1"/>
</dbReference>
<name>A0A5B9MJ25_9BACT</name>
<dbReference type="PANTHER" id="PTHR43708:SF8">
    <property type="entry name" value="OXIDOREDUCTASE"/>
    <property type="match status" value="1"/>
</dbReference>
<dbReference type="PANTHER" id="PTHR43708">
    <property type="entry name" value="CONSERVED EXPRESSED OXIDOREDUCTASE (EUROFUNG)"/>
    <property type="match status" value="1"/>
</dbReference>
<evidence type="ECO:0000313" key="4">
    <source>
        <dbReference type="Proteomes" id="UP000321353"/>
    </source>
</evidence>
<dbReference type="Pfam" id="PF22725">
    <property type="entry name" value="GFO_IDH_MocA_C3"/>
    <property type="match status" value="1"/>
</dbReference>
<feature type="domain" description="GFO/IDH/MocA-like oxidoreductase" evidence="2">
    <location>
        <begin position="136"/>
        <end position="247"/>
    </location>
</feature>
<dbReference type="InterPro" id="IPR036291">
    <property type="entry name" value="NAD(P)-bd_dom_sf"/>
</dbReference>
<organism evidence="3 4">
    <name type="scientific">Stieleria maiorica</name>
    <dbReference type="NCBI Taxonomy" id="2795974"/>
    <lineage>
        <taxon>Bacteria</taxon>
        <taxon>Pseudomonadati</taxon>
        <taxon>Planctomycetota</taxon>
        <taxon>Planctomycetia</taxon>
        <taxon>Pirellulales</taxon>
        <taxon>Pirellulaceae</taxon>
        <taxon>Stieleria</taxon>
    </lineage>
</organism>
<proteinExistence type="predicted"/>
<dbReference type="SUPFAM" id="SSF55347">
    <property type="entry name" value="Glyceraldehyde-3-phosphate dehydrogenase-like, C-terminal domain"/>
    <property type="match status" value="1"/>
</dbReference>
<reference evidence="3 4" key="1">
    <citation type="submission" date="2019-02" db="EMBL/GenBank/DDBJ databases">
        <title>Planctomycetal bacteria perform biofilm scaping via a novel small molecule.</title>
        <authorList>
            <person name="Jeske O."/>
            <person name="Boedeker C."/>
            <person name="Wiegand S."/>
            <person name="Breitling P."/>
            <person name="Kallscheuer N."/>
            <person name="Jogler M."/>
            <person name="Rohde M."/>
            <person name="Petersen J."/>
            <person name="Medema M.H."/>
            <person name="Surup F."/>
            <person name="Jogler C."/>
        </authorList>
    </citation>
    <scope>NUCLEOTIDE SEQUENCE [LARGE SCALE GENOMIC DNA]</scope>
    <source>
        <strain evidence="3 4">Mal15</strain>
    </source>
</reference>
<dbReference type="EMBL" id="CP036264">
    <property type="protein sequence ID" value="QEG00017.1"/>
    <property type="molecule type" value="Genomic_DNA"/>
</dbReference>
<gene>
    <name evidence="3" type="primary">ycjS_2</name>
    <name evidence="3" type="ORF">Mal15_40850</name>
</gene>
<dbReference type="GO" id="GO:0016491">
    <property type="term" value="F:oxidoreductase activity"/>
    <property type="evidence" value="ECO:0007669"/>
    <property type="project" value="UniProtKB-KW"/>
</dbReference>
<dbReference type="KEGG" id="smam:Mal15_40850"/>
<dbReference type="InterPro" id="IPR055170">
    <property type="entry name" value="GFO_IDH_MocA-like_dom"/>
</dbReference>
<dbReference type="Gene3D" id="3.40.50.720">
    <property type="entry name" value="NAD(P)-binding Rossmann-like Domain"/>
    <property type="match status" value="1"/>
</dbReference>
<feature type="domain" description="Gfo/Idh/MocA-like oxidoreductase N-terminal" evidence="1">
    <location>
        <begin position="10"/>
        <end position="126"/>
    </location>
</feature>
<evidence type="ECO:0000313" key="3">
    <source>
        <dbReference type="EMBL" id="QEG00017.1"/>
    </source>
</evidence>
<dbReference type="Proteomes" id="UP000321353">
    <property type="component" value="Chromosome"/>
</dbReference>
<dbReference type="AlphaFoldDB" id="A0A5B9MJ25"/>
<dbReference type="EC" id="1.-.-.-" evidence="3"/>
<evidence type="ECO:0000259" key="2">
    <source>
        <dbReference type="Pfam" id="PF22725"/>
    </source>
</evidence>
<dbReference type="InterPro" id="IPR051317">
    <property type="entry name" value="Gfo/Idh/MocA_oxidoreduct"/>
</dbReference>
<accession>A0A5B9MJ25</accession>
<keyword evidence="3" id="KW-0560">Oxidoreductase</keyword>
<protein>
    <submittedName>
        <fullName evidence="3">Putative oxidoreductase YcjS</fullName>
        <ecNumber evidence="3">1.-.-.-</ecNumber>
    </submittedName>
</protein>
<dbReference type="InterPro" id="IPR000683">
    <property type="entry name" value="Gfo/Idh/MocA-like_OxRdtase_N"/>
</dbReference>